<feature type="non-terminal residue" evidence="2">
    <location>
        <position position="1"/>
    </location>
</feature>
<feature type="compositionally biased region" description="Basic and acidic residues" evidence="1">
    <location>
        <begin position="26"/>
        <end position="44"/>
    </location>
</feature>
<keyword evidence="3" id="KW-1185">Reference proteome</keyword>
<dbReference type="AlphaFoldDB" id="A0A392UJQ7"/>
<sequence length="60" mass="6403">RARSGCGGGRQKRLRAPRTQPQSEPQGDHEPVAAEPVHVAELHPDPAPAAEAEEDDGEQL</sequence>
<evidence type="ECO:0000313" key="3">
    <source>
        <dbReference type="Proteomes" id="UP000265520"/>
    </source>
</evidence>
<dbReference type="EMBL" id="LXQA010848327">
    <property type="protein sequence ID" value="MCI73869.1"/>
    <property type="molecule type" value="Genomic_DNA"/>
</dbReference>
<evidence type="ECO:0000313" key="2">
    <source>
        <dbReference type="EMBL" id="MCI73869.1"/>
    </source>
</evidence>
<evidence type="ECO:0000256" key="1">
    <source>
        <dbReference type="SAM" id="MobiDB-lite"/>
    </source>
</evidence>
<proteinExistence type="predicted"/>
<name>A0A392UJQ7_9FABA</name>
<feature type="region of interest" description="Disordered" evidence="1">
    <location>
        <begin position="1"/>
        <end position="60"/>
    </location>
</feature>
<dbReference type="Proteomes" id="UP000265520">
    <property type="component" value="Unassembled WGS sequence"/>
</dbReference>
<feature type="compositionally biased region" description="Acidic residues" evidence="1">
    <location>
        <begin position="51"/>
        <end position="60"/>
    </location>
</feature>
<feature type="non-terminal residue" evidence="2">
    <location>
        <position position="60"/>
    </location>
</feature>
<reference evidence="2 3" key="1">
    <citation type="journal article" date="2018" name="Front. Plant Sci.">
        <title>Red Clover (Trifolium pratense) and Zigzag Clover (T. medium) - A Picture of Genomic Similarities and Differences.</title>
        <authorList>
            <person name="Dluhosova J."/>
            <person name="Istvanek J."/>
            <person name="Nedelnik J."/>
            <person name="Repkova J."/>
        </authorList>
    </citation>
    <scope>NUCLEOTIDE SEQUENCE [LARGE SCALE GENOMIC DNA]</scope>
    <source>
        <strain evidence="3">cv. 10/8</strain>
        <tissue evidence="2">Leaf</tissue>
    </source>
</reference>
<protein>
    <submittedName>
        <fullName evidence="2">Uncharacterized protein</fullName>
    </submittedName>
</protein>
<organism evidence="2 3">
    <name type="scientific">Trifolium medium</name>
    <dbReference type="NCBI Taxonomy" id="97028"/>
    <lineage>
        <taxon>Eukaryota</taxon>
        <taxon>Viridiplantae</taxon>
        <taxon>Streptophyta</taxon>
        <taxon>Embryophyta</taxon>
        <taxon>Tracheophyta</taxon>
        <taxon>Spermatophyta</taxon>
        <taxon>Magnoliopsida</taxon>
        <taxon>eudicotyledons</taxon>
        <taxon>Gunneridae</taxon>
        <taxon>Pentapetalae</taxon>
        <taxon>rosids</taxon>
        <taxon>fabids</taxon>
        <taxon>Fabales</taxon>
        <taxon>Fabaceae</taxon>
        <taxon>Papilionoideae</taxon>
        <taxon>50 kb inversion clade</taxon>
        <taxon>NPAAA clade</taxon>
        <taxon>Hologalegina</taxon>
        <taxon>IRL clade</taxon>
        <taxon>Trifolieae</taxon>
        <taxon>Trifolium</taxon>
    </lineage>
</organism>
<accession>A0A392UJQ7</accession>
<comment type="caution">
    <text evidence="2">The sequence shown here is derived from an EMBL/GenBank/DDBJ whole genome shotgun (WGS) entry which is preliminary data.</text>
</comment>